<dbReference type="PANTHER" id="PTHR30489:SF0">
    <property type="entry name" value="LIPOPROTEIN-RELEASING SYSTEM TRANSMEMBRANE PROTEIN LOLE"/>
    <property type="match status" value="1"/>
</dbReference>
<reference evidence="2" key="1">
    <citation type="journal article" date="2020" name="mSystems">
        <title>Genome- and Community-Level Interaction Insights into Carbon Utilization and Element Cycling Functions of Hydrothermarchaeota in Hydrothermal Sediment.</title>
        <authorList>
            <person name="Zhou Z."/>
            <person name="Liu Y."/>
            <person name="Xu W."/>
            <person name="Pan J."/>
            <person name="Luo Z.H."/>
            <person name="Li M."/>
        </authorList>
    </citation>
    <scope>NUCLEOTIDE SEQUENCE [LARGE SCALE GENOMIC DNA]</scope>
    <source>
        <strain evidence="2">SpSt-477</strain>
    </source>
</reference>
<dbReference type="InterPro" id="IPR051447">
    <property type="entry name" value="Lipoprotein-release_system"/>
</dbReference>
<feature type="transmembrane region" description="Helical" evidence="1">
    <location>
        <begin position="348"/>
        <end position="369"/>
    </location>
</feature>
<feature type="transmembrane region" description="Helical" evidence="1">
    <location>
        <begin position="242"/>
        <end position="265"/>
    </location>
</feature>
<protein>
    <submittedName>
        <fullName evidence="2">FtsX-like permease family protein</fullName>
    </submittedName>
</protein>
<evidence type="ECO:0000313" key="2">
    <source>
        <dbReference type="EMBL" id="HGU32481.1"/>
    </source>
</evidence>
<dbReference type="AlphaFoldDB" id="A0A7C4MMZ4"/>
<evidence type="ECO:0000256" key="1">
    <source>
        <dbReference type="SAM" id="Phobius"/>
    </source>
</evidence>
<sequence>MPAIIEKHRHLIDFALSSLIRRKGKTFSLIIVFAWVVFLLASVMFFSRAIQQEASSVLQGSPEMIVQRLVAGRQSLIPVSYAKDIAEIRGVQHVAARLWGYYYDPLSGANVTLMVNDDLKERVGEVLVGDAVSFRTAVQGQKQRARKNDILPFKTAAGDVLMLKVAGVFSAASQLVASDLILLSEQDFRSIFPIEPGMATDLVLQVRNAKELATIASKILQMHPDTRPILKDEILRTYDAIFGWRSGIVFVLLTGAVFAFIILAWDKATGLGADERREIGILKAIGWETADVLLLKSWEGVIVSLTAFLLGLALAYVHIFMTSSAFFEPVLKGWAVLYPEFRLMPFIDAYQIAVLFFWTVVPYTIASIVPSWRSATVDPDTVMRGT</sequence>
<feature type="transmembrane region" description="Helical" evidence="1">
    <location>
        <begin position="301"/>
        <end position="327"/>
    </location>
</feature>
<proteinExistence type="predicted"/>
<dbReference type="GO" id="GO:0044874">
    <property type="term" value="P:lipoprotein localization to outer membrane"/>
    <property type="evidence" value="ECO:0007669"/>
    <property type="project" value="TreeGrafter"/>
</dbReference>
<keyword evidence="1" id="KW-1133">Transmembrane helix</keyword>
<organism evidence="2">
    <name type="scientific">Desulfatirhabdium butyrativorans</name>
    <dbReference type="NCBI Taxonomy" id="340467"/>
    <lineage>
        <taxon>Bacteria</taxon>
        <taxon>Pseudomonadati</taxon>
        <taxon>Thermodesulfobacteriota</taxon>
        <taxon>Desulfobacteria</taxon>
        <taxon>Desulfobacterales</taxon>
        <taxon>Desulfatirhabdiaceae</taxon>
        <taxon>Desulfatirhabdium</taxon>
    </lineage>
</organism>
<dbReference type="GO" id="GO:0098797">
    <property type="term" value="C:plasma membrane protein complex"/>
    <property type="evidence" value="ECO:0007669"/>
    <property type="project" value="TreeGrafter"/>
</dbReference>
<name>A0A7C4MMZ4_9BACT</name>
<comment type="caution">
    <text evidence="2">The sequence shown here is derived from an EMBL/GenBank/DDBJ whole genome shotgun (WGS) entry which is preliminary data.</text>
</comment>
<dbReference type="EMBL" id="DSUH01000147">
    <property type="protein sequence ID" value="HGU32481.1"/>
    <property type="molecule type" value="Genomic_DNA"/>
</dbReference>
<keyword evidence="1" id="KW-0812">Transmembrane</keyword>
<dbReference type="PANTHER" id="PTHR30489">
    <property type="entry name" value="LIPOPROTEIN-RELEASING SYSTEM TRANSMEMBRANE PROTEIN LOLE"/>
    <property type="match status" value="1"/>
</dbReference>
<gene>
    <name evidence="2" type="ORF">ENS29_06455</name>
</gene>
<feature type="transmembrane region" description="Helical" evidence="1">
    <location>
        <begin position="26"/>
        <end position="46"/>
    </location>
</feature>
<keyword evidence="1" id="KW-0472">Membrane</keyword>
<accession>A0A7C4MMZ4</accession>